<evidence type="ECO:0000313" key="2">
    <source>
        <dbReference type="WBParaSite" id="JU765_v2.g19942.t1"/>
    </source>
</evidence>
<dbReference type="WBParaSite" id="JU765_v2.g19942.t1">
    <property type="protein sequence ID" value="JU765_v2.g19942.t1"/>
    <property type="gene ID" value="JU765_v2.g19942"/>
</dbReference>
<name>A0AC34QWY3_9BILA</name>
<protein>
    <submittedName>
        <fullName evidence="2">Ectonucleotide pyrophosphatase/phosphodiesterase family member 3</fullName>
    </submittedName>
</protein>
<evidence type="ECO:0000313" key="1">
    <source>
        <dbReference type="Proteomes" id="UP000887576"/>
    </source>
</evidence>
<accession>A0AC34QWY3</accession>
<reference evidence="2" key="1">
    <citation type="submission" date="2022-11" db="UniProtKB">
        <authorList>
            <consortium name="WormBaseParasite"/>
        </authorList>
    </citation>
    <scope>IDENTIFICATION</scope>
</reference>
<dbReference type="Proteomes" id="UP000887576">
    <property type="component" value="Unplaced"/>
</dbReference>
<sequence length="437" mass="49177">MDSIDSSLGRNRGSSLKLAKDKLTATRQRRCLFGAIFGLLLLAVILASLSLYLNYKSDVEDVGFYNQHGQWRHTCDKKCDAKFKIPPLLLISLDGFRADYLQRNITPAVQRLMSCGTSAPYMYPSYPSKTFPNHYTIVTGLYPESHGIIDNYMYDGSSEKCKDWKGRQAFPDCGKFNKSENNGWWKGTPIWNTVMNERKKTATFFWPGSYFAIDGKQPDYAAQFNDQIPFTKRVDQKIQLIPKNPVIPGCVKIKAEGVEILKPIRNLLAEVEMRIGGTPDPNNPTLPCTKKIDEKVNQCPCAKVEGSCVFCDFCKQMRSQTSKISISEQTSSKMVGNQSISEACKCEVMQPGLYDIETEFCTPELDDAKQFIPPEIQNNILEKTPISMFITVYLMDMQQHSGESYISAFGKAILQRRMAQSTVACFLMGLDVTLASS</sequence>
<proteinExistence type="predicted"/>
<organism evidence="1 2">
    <name type="scientific">Panagrolaimus sp. JU765</name>
    <dbReference type="NCBI Taxonomy" id="591449"/>
    <lineage>
        <taxon>Eukaryota</taxon>
        <taxon>Metazoa</taxon>
        <taxon>Ecdysozoa</taxon>
        <taxon>Nematoda</taxon>
        <taxon>Chromadorea</taxon>
        <taxon>Rhabditida</taxon>
        <taxon>Tylenchina</taxon>
        <taxon>Panagrolaimomorpha</taxon>
        <taxon>Panagrolaimoidea</taxon>
        <taxon>Panagrolaimidae</taxon>
        <taxon>Panagrolaimus</taxon>
    </lineage>
</organism>